<dbReference type="Proteomes" id="UP000711995">
    <property type="component" value="Unassembled WGS sequence"/>
</dbReference>
<dbReference type="RefSeq" id="WP_167701180.1">
    <property type="nucleotide sequence ID" value="NZ_CP118178.1"/>
</dbReference>
<organism evidence="1 2">
    <name type="scientific">Entomospira entomophila</name>
    <dbReference type="NCBI Taxonomy" id="2719988"/>
    <lineage>
        <taxon>Bacteria</taxon>
        <taxon>Pseudomonadati</taxon>
        <taxon>Spirochaetota</taxon>
        <taxon>Spirochaetia</taxon>
        <taxon>Spirochaetales</taxon>
        <taxon>Spirochaetaceae</taxon>
        <taxon>Entomospira</taxon>
    </lineage>
</organism>
<reference evidence="1 2" key="1">
    <citation type="submission" date="2020-03" db="EMBL/GenBank/DDBJ databases">
        <title>Spirochaetal bacteria isolated from arthropods constitute a novel genus Entomospira genus novum within the order Spirochaetales.</title>
        <authorList>
            <person name="Grana-Miraglia L."/>
            <person name="Sikutova S."/>
            <person name="Fingerle V."/>
            <person name="Sing A."/>
            <person name="Castillo-Ramirez S."/>
            <person name="Margos G."/>
            <person name="Rudolf I."/>
        </authorList>
    </citation>
    <scope>NUCLEOTIDE SEQUENCE [LARGE SCALE GENOMIC DNA]</scope>
    <source>
        <strain evidence="1 2">BR193</strain>
    </source>
</reference>
<keyword evidence="2" id="KW-1185">Reference proteome</keyword>
<proteinExistence type="predicted"/>
<comment type="caution">
    <text evidence="1">The sequence shown here is derived from an EMBL/GenBank/DDBJ whole genome shotgun (WGS) entry which is preliminary data.</text>
</comment>
<dbReference type="AlphaFoldDB" id="A0A968GDG6"/>
<gene>
    <name evidence="1" type="ORF">HCT14_08550</name>
</gene>
<evidence type="ECO:0000313" key="1">
    <source>
        <dbReference type="EMBL" id="NIZ41558.1"/>
    </source>
</evidence>
<protein>
    <submittedName>
        <fullName evidence="1">Uncharacterized protein</fullName>
    </submittedName>
</protein>
<evidence type="ECO:0000313" key="2">
    <source>
        <dbReference type="Proteomes" id="UP000711995"/>
    </source>
</evidence>
<name>A0A968GDG6_9SPIO</name>
<dbReference type="EMBL" id="JAATLJ010000005">
    <property type="protein sequence ID" value="NIZ41558.1"/>
    <property type="molecule type" value="Genomic_DNA"/>
</dbReference>
<sequence>MINYSLRYQVPLEKIRGIDLAMDDVVNGGIIKTTLKELRQELGLD</sequence>
<accession>A0A968GDG6</accession>